<evidence type="ECO:0000313" key="4">
    <source>
        <dbReference type="Proteomes" id="UP000677234"/>
    </source>
</evidence>
<dbReference type="KEGG" id="bcop:JD108_10470"/>
<dbReference type="EMBL" id="CP073708">
    <property type="protein sequence ID" value="QUO43274.1"/>
    <property type="molecule type" value="Genomic_DNA"/>
</dbReference>
<dbReference type="Proteomes" id="UP000595847">
    <property type="component" value="Chromosome"/>
</dbReference>
<evidence type="ECO:0000313" key="3">
    <source>
        <dbReference type="Proteomes" id="UP000595847"/>
    </source>
</evidence>
<organism evidence="1 3">
    <name type="scientific">Brevibacillus composti</name>
    <dbReference type="NCBI Taxonomy" id="2796470"/>
    <lineage>
        <taxon>Bacteria</taxon>
        <taxon>Bacillati</taxon>
        <taxon>Bacillota</taxon>
        <taxon>Bacilli</taxon>
        <taxon>Bacillales</taxon>
        <taxon>Paenibacillaceae</taxon>
        <taxon>Brevibacillus</taxon>
    </lineage>
</organism>
<evidence type="ECO:0000313" key="2">
    <source>
        <dbReference type="EMBL" id="QUO43274.1"/>
    </source>
</evidence>
<proteinExistence type="predicted"/>
<dbReference type="AlphaFoldDB" id="A0A7T5JQL8"/>
<reference evidence="1 3" key="1">
    <citation type="submission" date="2020-12" db="EMBL/GenBank/DDBJ databases">
        <title>strain FJAT-54423T represents a novel species of the genus Brevibacillus.</title>
        <authorList>
            <person name="Tang R."/>
        </authorList>
    </citation>
    <scope>NUCLEOTIDE SEQUENCE [LARGE SCALE GENOMIC DNA]</scope>
    <source>
        <strain evidence="1 3">FJAT-54423</strain>
    </source>
</reference>
<name>A0A7T5JQL8_9BACL</name>
<sequence length="202" mass="23018">MYPIFPRLEGDFLDPLYLKTGTPRQQDAWQAIDSLGIFHTLREFQPVLAGTIPLAIDLAESDLDVVCYAEDLDRFDQAICLHYGDLDGFEHGRTLVRSVPTSIASYWYRGFCFECFAQPIPATRQQAYRHLIIEARLLRLAGPSAAREIHRLKQAGWKTEPAFAHYFGISGRDPYQALLELEACTDAELLELIRNRSGQRND</sequence>
<gene>
    <name evidence="1" type="ORF">JD108_10470</name>
    <name evidence="2" type="ORF">KDJ56_10160</name>
</gene>
<dbReference type="InterPro" id="IPR025365">
    <property type="entry name" value="DUF4269"/>
</dbReference>
<evidence type="ECO:0000313" key="1">
    <source>
        <dbReference type="EMBL" id="QQE76246.1"/>
    </source>
</evidence>
<protein>
    <submittedName>
        <fullName evidence="1">DUF4269 domain-containing protein</fullName>
    </submittedName>
</protein>
<reference evidence="2" key="2">
    <citation type="submission" date="2021-04" db="EMBL/GenBank/DDBJ databases">
        <title>Brevibacillus composti FJAT-54423, complete genome.</title>
        <authorList>
            <person name="Tang R."/>
        </authorList>
    </citation>
    <scope>NUCLEOTIDE SEQUENCE</scope>
    <source>
        <strain evidence="2">FJAT-54424</strain>
    </source>
</reference>
<dbReference type="Pfam" id="PF14091">
    <property type="entry name" value="DUF4269"/>
    <property type="match status" value="1"/>
</dbReference>
<keyword evidence="4" id="KW-1185">Reference proteome</keyword>
<accession>A0A7T5JQL8</accession>
<dbReference type="RefSeq" id="WP_198829749.1">
    <property type="nucleotide sequence ID" value="NZ_CP066308.1"/>
</dbReference>
<dbReference type="Proteomes" id="UP000677234">
    <property type="component" value="Chromosome"/>
</dbReference>
<dbReference type="EMBL" id="CP066308">
    <property type="protein sequence ID" value="QQE76246.1"/>
    <property type="molecule type" value="Genomic_DNA"/>
</dbReference>